<dbReference type="SMART" id="SM00327">
    <property type="entry name" value="VWA"/>
    <property type="match status" value="1"/>
</dbReference>
<evidence type="ECO:0000313" key="3">
    <source>
        <dbReference type="Proteomes" id="UP000247702"/>
    </source>
</evidence>
<evidence type="ECO:0000313" key="2">
    <source>
        <dbReference type="EMBL" id="GBB94309.1"/>
    </source>
</evidence>
<dbReference type="CDD" id="cd00198">
    <property type="entry name" value="vWFA"/>
    <property type="match status" value="1"/>
</dbReference>
<keyword evidence="3" id="KW-1185">Reference proteome</keyword>
<name>A0A2Z6R991_9GLOM</name>
<reference evidence="2 3" key="1">
    <citation type="submission" date="2017-11" db="EMBL/GenBank/DDBJ databases">
        <title>The genome of Rhizophagus clarus HR1 reveals common genetic basis of auxotrophy among arbuscular mycorrhizal fungi.</title>
        <authorList>
            <person name="Kobayashi Y."/>
        </authorList>
    </citation>
    <scope>NUCLEOTIDE SEQUENCE [LARGE SCALE GENOMIC DNA]</scope>
    <source>
        <strain evidence="2 3">HR1</strain>
    </source>
</reference>
<protein>
    <recommendedName>
        <fullName evidence="1">VWFA domain-containing protein</fullName>
    </recommendedName>
</protein>
<feature type="domain" description="VWFA" evidence="1">
    <location>
        <begin position="69"/>
        <end position="208"/>
    </location>
</feature>
<dbReference type="PROSITE" id="PS50234">
    <property type="entry name" value="VWFA"/>
    <property type="match status" value="1"/>
</dbReference>
<comment type="caution">
    <text evidence="2">The sequence shown here is derived from an EMBL/GenBank/DDBJ whole genome shotgun (WGS) entry which is preliminary data.</text>
</comment>
<proteinExistence type="predicted"/>
<gene>
    <name evidence="2" type="ORF">RclHR1_02330007</name>
</gene>
<dbReference type="SUPFAM" id="SSF53300">
    <property type="entry name" value="vWA-like"/>
    <property type="match status" value="1"/>
</dbReference>
<dbReference type="Gene3D" id="3.40.50.410">
    <property type="entry name" value="von Willebrand factor, type A domain"/>
    <property type="match status" value="1"/>
</dbReference>
<organism evidence="2 3">
    <name type="scientific">Rhizophagus clarus</name>
    <dbReference type="NCBI Taxonomy" id="94130"/>
    <lineage>
        <taxon>Eukaryota</taxon>
        <taxon>Fungi</taxon>
        <taxon>Fungi incertae sedis</taxon>
        <taxon>Mucoromycota</taxon>
        <taxon>Glomeromycotina</taxon>
        <taxon>Glomeromycetes</taxon>
        <taxon>Glomerales</taxon>
        <taxon>Glomeraceae</taxon>
        <taxon>Rhizophagus</taxon>
    </lineage>
</organism>
<dbReference type="AlphaFoldDB" id="A0A2Z6R991"/>
<dbReference type="InterPro" id="IPR046349">
    <property type="entry name" value="C1-like_sf"/>
</dbReference>
<dbReference type="EMBL" id="BEXD01001480">
    <property type="protein sequence ID" value="GBB94309.1"/>
    <property type="molecule type" value="Genomic_DNA"/>
</dbReference>
<dbReference type="SUPFAM" id="SSF57889">
    <property type="entry name" value="Cysteine-rich domain"/>
    <property type="match status" value="1"/>
</dbReference>
<dbReference type="InterPro" id="IPR036465">
    <property type="entry name" value="vWFA_dom_sf"/>
</dbReference>
<evidence type="ECO:0000259" key="1">
    <source>
        <dbReference type="PROSITE" id="PS50234"/>
    </source>
</evidence>
<dbReference type="InterPro" id="IPR002035">
    <property type="entry name" value="VWF_A"/>
</dbReference>
<sequence>MDSRAFVTVLKRVYHKVYHMTISCTKITTGKKMELVRATTQNTQISCAIKASNELVKNLHRDGLDRGCVATFNDSMVLRQTFTKDETSLYRSLNGLRNFVSGGTRLYDSMVDVVKTFQRNGNRSRPWILVVVTDGDDNRSSRSLKKCAEEISQQFTKDSSNFLFLVGVGDGVDSTKMEQMASIGNFIYFPVKDFFLLELVFLTIAHKITTSLSLSLGNVTVGDYSASWAEVQKHRNLSQVAIDYALLIDVSASMNNVIKPPSPQCFEGHDLKKKYHIGNWYCDVCGKDSNTTVSQYHCGICNFDACPSHCKSGEKCKSESTCRSRHPLRYAQSPGMWMCDECGKYYYGRSLKCFRCDYDMCSTCLAKEDLALLMTTSVVTGQCPGQVTQKRNDNPSKFYYDNLFRYSAKVF</sequence>
<dbReference type="Proteomes" id="UP000247702">
    <property type="component" value="Unassembled WGS sequence"/>
</dbReference>
<accession>A0A2Z6R991</accession>
<dbReference type="Pfam" id="PF00092">
    <property type="entry name" value="VWA"/>
    <property type="match status" value="1"/>
</dbReference>